<evidence type="ECO:0000313" key="3">
    <source>
        <dbReference type="EMBL" id="KAL0058493.1"/>
    </source>
</evidence>
<keyword evidence="2" id="KW-1133">Transmembrane helix</keyword>
<comment type="caution">
    <text evidence="3">The sequence shown here is derived from an EMBL/GenBank/DDBJ whole genome shotgun (WGS) entry which is preliminary data.</text>
</comment>
<feature type="compositionally biased region" description="Low complexity" evidence="1">
    <location>
        <begin position="189"/>
        <end position="203"/>
    </location>
</feature>
<feature type="compositionally biased region" description="Low complexity" evidence="1">
    <location>
        <begin position="51"/>
        <end position="62"/>
    </location>
</feature>
<dbReference type="Proteomes" id="UP001437256">
    <property type="component" value="Unassembled WGS sequence"/>
</dbReference>
<protein>
    <submittedName>
        <fullName evidence="3">Uncharacterized protein</fullName>
    </submittedName>
</protein>
<gene>
    <name evidence="3" type="ORF">AAF712_014827</name>
</gene>
<accession>A0ABR2ZB11</accession>
<name>A0ABR2ZB11_9AGAR</name>
<keyword evidence="2" id="KW-0812">Transmembrane</keyword>
<proteinExistence type="predicted"/>
<feature type="region of interest" description="Disordered" evidence="1">
    <location>
        <begin position="189"/>
        <end position="209"/>
    </location>
</feature>
<dbReference type="EMBL" id="JBBXMP010000307">
    <property type="protein sequence ID" value="KAL0058493.1"/>
    <property type="molecule type" value="Genomic_DNA"/>
</dbReference>
<evidence type="ECO:0000256" key="2">
    <source>
        <dbReference type="SAM" id="Phobius"/>
    </source>
</evidence>
<keyword evidence="4" id="KW-1185">Reference proteome</keyword>
<feature type="non-terminal residue" evidence="3">
    <location>
        <position position="1"/>
    </location>
</feature>
<feature type="region of interest" description="Disordered" evidence="1">
    <location>
        <begin position="48"/>
        <end position="70"/>
    </location>
</feature>
<reference evidence="3 4" key="1">
    <citation type="submission" date="2024-05" db="EMBL/GenBank/DDBJ databases">
        <title>A draft genome resource for the thread blight pathogen Marasmius tenuissimus strain MS-2.</title>
        <authorList>
            <person name="Yulfo-Soto G.E."/>
            <person name="Baruah I.K."/>
            <person name="Amoako-Attah I."/>
            <person name="Bukari Y."/>
            <person name="Meinhardt L.W."/>
            <person name="Bailey B.A."/>
            <person name="Cohen S.P."/>
        </authorList>
    </citation>
    <scope>NUCLEOTIDE SEQUENCE [LARGE SCALE GENOMIC DNA]</scope>
    <source>
        <strain evidence="3 4">MS-2</strain>
    </source>
</reference>
<feature type="region of interest" description="Disordered" evidence="1">
    <location>
        <begin position="239"/>
        <end position="266"/>
    </location>
</feature>
<feature type="transmembrane region" description="Helical" evidence="2">
    <location>
        <begin position="75"/>
        <end position="99"/>
    </location>
</feature>
<organism evidence="3 4">
    <name type="scientific">Marasmius tenuissimus</name>
    <dbReference type="NCBI Taxonomy" id="585030"/>
    <lineage>
        <taxon>Eukaryota</taxon>
        <taxon>Fungi</taxon>
        <taxon>Dikarya</taxon>
        <taxon>Basidiomycota</taxon>
        <taxon>Agaricomycotina</taxon>
        <taxon>Agaricomycetes</taxon>
        <taxon>Agaricomycetidae</taxon>
        <taxon>Agaricales</taxon>
        <taxon>Marasmiineae</taxon>
        <taxon>Marasmiaceae</taxon>
        <taxon>Marasmius</taxon>
    </lineage>
</organism>
<sequence>AGSFVIYIYDKQGPNGVITKPEYLGKWTAYARKAFPITVFTNPTSVGAIAPPSQSPSGPLPSNTSNTSRNPGPDVGLVVGLILGITVIVFTIVTAFLCIRYRRRHATMAFQRSKMMGVGTRSMTETRVGWDEERKSGFKDRMSTHSLDYNPPAPSEYSSGSFSATSPIARAMRERERRNNKLLRLSSSTITSGTHSTTTSTPSYISPLPRTRTDRQMLIEEKIQLLQSKMILLQSQRHTSIQSAGNTPRIRPLPLPPGSVSASSPPLPIAVSGIETEELERLERTVERLKQLHESNWALMLTDIAPEGLHD</sequence>
<evidence type="ECO:0000313" key="4">
    <source>
        <dbReference type="Proteomes" id="UP001437256"/>
    </source>
</evidence>
<keyword evidence="2" id="KW-0472">Membrane</keyword>
<evidence type="ECO:0000256" key="1">
    <source>
        <dbReference type="SAM" id="MobiDB-lite"/>
    </source>
</evidence>